<evidence type="ECO:0000313" key="3">
    <source>
        <dbReference type="EMBL" id="SDY50977.1"/>
    </source>
</evidence>
<dbReference type="InterPro" id="IPR051324">
    <property type="entry name" value="Stress/Tellurium_Resist"/>
</dbReference>
<dbReference type="Gene3D" id="2.60.60.30">
    <property type="entry name" value="sav2460 like domains"/>
    <property type="match status" value="1"/>
</dbReference>
<evidence type="ECO:0000259" key="2">
    <source>
        <dbReference type="Pfam" id="PF02342"/>
    </source>
</evidence>
<organism evidence="3 4">
    <name type="scientific">Acinetobacter kyonggiensis</name>
    <dbReference type="NCBI Taxonomy" id="595670"/>
    <lineage>
        <taxon>Bacteria</taxon>
        <taxon>Pseudomonadati</taxon>
        <taxon>Pseudomonadota</taxon>
        <taxon>Gammaproteobacteria</taxon>
        <taxon>Moraxellales</taxon>
        <taxon>Moraxellaceae</taxon>
        <taxon>Acinetobacter</taxon>
    </lineage>
</organism>
<dbReference type="InterPro" id="IPR003325">
    <property type="entry name" value="TerD"/>
</dbReference>
<proteinExistence type="predicted"/>
<dbReference type="PANTHER" id="PTHR32097">
    <property type="entry name" value="CAMP-BINDING PROTEIN 1-RELATED"/>
    <property type="match status" value="1"/>
</dbReference>
<dbReference type="RefSeq" id="WP_004649611.1">
    <property type="nucleotide sequence ID" value="NZ_FNPK01000012.1"/>
</dbReference>
<dbReference type="STRING" id="595670.SAMN05421643_11263"/>
<dbReference type="AlphaFoldDB" id="A0A1H3KFQ6"/>
<reference evidence="4" key="1">
    <citation type="submission" date="2016-10" db="EMBL/GenBank/DDBJ databases">
        <authorList>
            <person name="Varghese N."/>
            <person name="Submissions S."/>
        </authorList>
    </citation>
    <scope>NUCLEOTIDE SEQUENCE [LARGE SCALE GENOMIC DNA]</scope>
    <source>
        <strain evidence="4">ANC 5109</strain>
    </source>
</reference>
<sequence length="194" mass="20658">MGISLVKGQKISLEKGDGSSLTKIFLGAGWDVAKKGGLLGMFGGGGDSIDLDASAIVFDENNKALDSIWFGQLQSRDGSIKHSGDNRTGDGAGDDEAIHVDLTQVPSQVKSIVFTISSFRGQTFEKVENAFCRVVDATTNVEIAKYNLSAKGNYTALIIAKVYRHNGAWKMSALGETCNGKTIQDMVPSILPIL</sequence>
<evidence type="ECO:0000256" key="1">
    <source>
        <dbReference type="ARBA" id="ARBA00022686"/>
    </source>
</evidence>
<evidence type="ECO:0000313" key="4">
    <source>
        <dbReference type="Proteomes" id="UP000199035"/>
    </source>
</evidence>
<dbReference type="GO" id="GO:0046690">
    <property type="term" value="P:response to tellurium ion"/>
    <property type="evidence" value="ECO:0007669"/>
    <property type="project" value="UniProtKB-KW"/>
</dbReference>
<dbReference type="Proteomes" id="UP000199035">
    <property type="component" value="Unassembled WGS sequence"/>
</dbReference>
<dbReference type="EMBL" id="FNPK01000012">
    <property type="protein sequence ID" value="SDY50977.1"/>
    <property type="molecule type" value="Genomic_DNA"/>
</dbReference>
<keyword evidence="4" id="KW-1185">Reference proteome</keyword>
<feature type="domain" description="TerD" evidence="2">
    <location>
        <begin position="1"/>
        <end position="186"/>
    </location>
</feature>
<dbReference type="Pfam" id="PF02342">
    <property type="entry name" value="TerD"/>
    <property type="match status" value="1"/>
</dbReference>
<keyword evidence="1" id="KW-0778">Tellurium resistance</keyword>
<gene>
    <name evidence="3" type="ORF">SAMN05421643_11263</name>
</gene>
<accession>A0A1H3KFQ6</accession>
<name>A0A1H3KFQ6_9GAMM</name>
<protein>
    <submittedName>
        <fullName evidence="3">Tellurium resistance protein TerZ</fullName>
    </submittedName>
</protein>
<dbReference type="PANTHER" id="PTHR32097:SF17">
    <property type="entry name" value="CAMP-BINDING PROTEIN 1-RELATED"/>
    <property type="match status" value="1"/>
</dbReference>
<dbReference type="CDD" id="cd06974">
    <property type="entry name" value="TerD_like"/>
    <property type="match status" value="1"/>
</dbReference>